<name>A0ABZ1C3D1_9BACT</name>
<reference evidence="1 2" key="1">
    <citation type="submission" date="2021-08" db="EMBL/GenBank/DDBJ databases">
        <authorList>
            <person name="Zhang D."/>
            <person name="Zhang A."/>
            <person name="Wang L."/>
        </authorList>
    </citation>
    <scope>NUCLEOTIDE SEQUENCE [LARGE SCALE GENOMIC DNA]</scope>
    <source>
        <strain evidence="1 2">WL0086</strain>
    </source>
</reference>
<dbReference type="RefSeq" id="WP_221032680.1">
    <property type="nucleotide sequence ID" value="NZ_CP139781.1"/>
</dbReference>
<keyword evidence="2" id="KW-1185">Reference proteome</keyword>
<dbReference type="EMBL" id="CP139781">
    <property type="protein sequence ID" value="WRQ85862.1"/>
    <property type="molecule type" value="Genomic_DNA"/>
</dbReference>
<sequence length="111" mass="12214">MIKLCDIDPATDEKLPGNFSDKSGVGVHYASAFIKQLTVKLDDGTKVMCKRKGLKLMLRINKAKGEGLLRRLEHGPDVKNMLHKALEEAATDAGAQIEIRGKEVYLQPPAE</sequence>
<evidence type="ECO:0000313" key="2">
    <source>
        <dbReference type="Proteomes" id="UP000738431"/>
    </source>
</evidence>
<reference evidence="1 2" key="2">
    <citation type="submission" date="2023-12" db="EMBL/GenBank/DDBJ databases">
        <title>Description of an unclassified Opitutus bacterium of Verrucomicrobiota.</title>
        <authorList>
            <person name="Zhang D.-F."/>
        </authorList>
    </citation>
    <scope>NUCLEOTIDE SEQUENCE [LARGE SCALE GENOMIC DNA]</scope>
    <source>
        <strain evidence="1 2">WL0086</strain>
    </source>
</reference>
<protein>
    <submittedName>
        <fullName evidence="1">Uncharacterized protein</fullName>
    </submittedName>
</protein>
<gene>
    <name evidence="1" type="ORF">K1X11_013700</name>
</gene>
<dbReference type="Proteomes" id="UP000738431">
    <property type="component" value="Chromosome"/>
</dbReference>
<organism evidence="1 2">
    <name type="scientific">Actomonas aquatica</name>
    <dbReference type="NCBI Taxonomy" id="2866162"/>
    <lineage>
        <taxon>Bacteria</taxon>
        <taxon>Pseudomonadati</taxon>
        <taxon>Verrucomicrobiota</taxon>
        <taxon>Opitutia</taxon>
        <taxon>Opitutales</taxon>
        <taxon>Opitutaceae</taxon>
        <taxon>Actomonas</taxon>
    </lineage>
</organism>
<accession>A0ABZ1C3D1</accession>
<proteinExistence type="predicted"/>
<evidence type="ECO:0000313" key="1">
    <source>
        <dbReference type="EMBL" id="WRQ85862.1"/>
    </source>
</evidence>